<dbReference type="OrthoDB" id="5946463at2"/>
<feature type="transmembrane region" description="Helical" evidence="1">
    <location>
        <begin position="64"/>
        <end position="86"/>
    </location>
</feature>
<dbReference type="Pfam" id="PF12730">
    <property type="entry name" value="ABC2_membrane_4"/>
    <property type="match status" value="1"/>
</dbReference>
<feature type="transmembrane region" description="Helical" evidence="1">
    <location>
        <begin position="159"/>
        <end position="176"/>
    </location>
</feature>
<name>A0A4Q5LTC3_9BACT</name>
<organism evidence="2 3">
    <name type="scientific">Emticicia agri</name>
    <dbReference type="NCBI Taxonomy" id="2492393"/>
    <lineage>
        <taxon>Bacteria</taxon>
        <taxon>Pseudomonadati</taxon>
        <taxon>Bacteroidota</taxon>
        <taxon>Cytophagia</taxon>
        <taxon>Cytophagales</taxon>
        <taxon>Leadbetterellaceae</taxon>
        <taxon>Emticicia</taxon>
    </lineage>
</organism>
<feature type="transmembrane region" description="Helical" evidence="1">
    <location>
        <begin position="183"/>
        <end position="203"/>
    </location>
</feature>
<dbReference type="PANTHER" id="PTHR37305:SF1">
    <property type="entry name" value="MEMBRANE PROTEIN"/>
    <property type="match status" value="1"/>
</dbReference>
<dbReference type="Proteomes" id="UP000293162">
    <property type="component" value="Unassembled WGS sequence"/>
</dbReference>
<comment type="caution">
    <text evidence="2">The sequence shown here is derived from an EMBL/GenBank/DDBJ whole genome shotgun (WGS) entry which is preliminary data.</text>
</comment>
<feature type="transmembrane region" description="Helical" evidence="1">
    <location>
        <begin position="233"/>
        <end position="253"/>
    </location>
</feature>
<dbReference type="AlphaFoldDB" id="A0A4Q5LTC3"/>
<reference evidence="2 3" key="1">
    <citation type="submission" date="2019-02" db="EMBL/GenBank/DDBJ databases">
        <title>Bacterial novel species Emticicia sp. 17J42-9 isolated from soil.</title>
        <authorList>
            <person name="Jung H.-Y."/>
        </authorList>
    </citation>
    <scope>NUCLEOTIDE SEQUENCE [LARGE SCALE GENOMIC DNA]</scope>
    <source>
        <strain evidence="2 3">17J42-9</strain>
    </source>
</reference>
<evidence type="ECO:0008006" key="4">
    <source>
        <dbReference type="Google" id="ProtNLM"/>
    </source>
</evidence>
<keyword evidence="1" id="KW-0812">Transmembrane</keyword>
<feature type="transmembrane region" description="Helical" evidence="1">
    <location>
        <begin position="21"/>
        <end position="44"/>
    </location>
</feature>
<keyword evidence="3" id="KW-1185">Reference proteome</keyword>
<dbReference type="PANTHER" id="PTHR37305">
    <property type="entry name" value="INTEGRAL MEMBRANE PROTEIN-RELATED"/>
    <property type="match status" value="1"/>
</dbReference>
<evidence type="ECO:0000313" key="3">
    <source>
        <dbReference type="Proteomes" id="UP000293162"/>
    </source>
</evidence>
<dbReference type="EMBL" id="SEWF01000067">
    <property type="protein sequence ID" value="RYU92876.1"/>
    <property type="molecule type" value="Genomic_DNA"/>
</dbReference>
<proteinExistence type="predicted"/>
<protein>
    <recommendedName>
        <fullName evidence="4">ABC transporter permease</fullName>
    </recommendedName>
</protein>
<accession>A0A4Q5LTC3</accession>
<sequence length="259" mass="29593">MMSFIHSFQSEWLKKKGTLAFWLVFVGGFFIPLIFLSRGIFYPQDFLAEAKSPQFWNVLLSRCWQFMAILLLPLGVALATSLITQLEFRNNTWKQLNTTPQSLSVIFWSKFAVIIVMLLQFFILFHIGIYLSALIPAIVHGSAEFYQRSVPFSSALKTASLYFLDCLPIVAIQYLVSLQFKNFLVPLSFGIGLLLASMIAAQWQYGYTIPYTYCLYNFFTARQGNLAPGGVNFHYWAAGYFIGGTLLSYFLYLNKKEKG</sequence>
<gene>
    <name evidence="2" type="ORF">EWM59_24875</name>
</gene>
<dbReference type="RefSeq" id="WP_130023947.1">
    <property type="nucleotide sequence ID" value="NZ_SEWF01000067.1"/>
</dbReference>
<keyword evidence="1" id="KW-0472">Membrane</keyword>
<evidence type="ECO:0000313" key="2">
    <source>
        <dbReference type="EMBL" id="RYU92876.1"/>
    </source>
</evidence>
<feature type="transmembrane region" description="Helical" evidence="1">
    <location>
        <begin position="107"/>
        <end position="139"/>
    </location>
</feature>
<dbReference type="CDD" id="cd21809">
    <property type="entry name" value="ABC-2_lan_permease-like"/>
    <property type="match status" value="1"/>
</dbReference>
<evidence type="ECO:0000256" key="1">
    <source>
        <dbReference type="SAM" id="Phobius"/>
    </source>
</evidence>
<keyword evidence="1" id="KW-1133">Transmembrane helix</keyword>